<sequence length="27" mass="2952">SLVARKSTHKVDNGVPEVRTPAPAYKM</sequence>
<name>A0A392SE73_9FABA</name>
<keyword evidence="3" id="KW-1185">Reference proteome</keyword>
<dbReference type="AlphaFoldDB" id="A0A392SE73"/>
<feature type="non-terminal residue" evidence="2">
    <location>
        <position position="1"/>
    </location>
</feature>
<dbReference type="Proteomes" id="UP000265520">
    <property type="component" value="Unassembled WGS sequence"/>
</dbReference>
<feature type="region of interest" description="Disordered" evidence="1">
    <location>
        <begin position="1"/>
        <end position="27"/>
    </location>
</feature>
<organism evidence="2 3">
    <name type="scientific">Trifolium medium</name>
    <dbReference type="NCBI Taxonomy" id="97028"/>
    <lineage>
        <taxon>Eukaryota</taxon>
        <taxon>Viridiplantae</taxon>
        <taxon>Streptophyta</taxon>
        <taxon>Embryophyta</taxon>
        <taxon>Tracheophyta</taxon>
        <taxon>Spermatophyta</taxon>
        <taxon>Magnoliopsida</taxon>
        <taxon>eudicotyledons</taxon>
        <taxon>Gunneridae</taxon>
        <taxon>Pentapetalae</taxon>
        <taxon>rosids</taxon>
        <taxon>fabids</taxon>
        <taxon>Fabales</taxon>
        <taxon>Fabaceae</taxon>
        <taxon>Papilionoideae</taxon>
        <taxon>50 kb inversion clade</taxon>
        <taxon>NPAAA clade</taxon>
        <taxon>Hologalegina</taxon>
        <taxon>IRL clade</taxon>
        <taxon>Trifolieae</taxon>
        <taxon>Trifolium</taxon>
    </lineage>
</organism>
<proteinExistence type="predicted"/>
<protein>
    <submittedName>
        <fullName evidence="2">Uncharacterized protein</fullName>
    </submittedName>
</protein>
<reference evidence="2 3" key="1">
    <citation type="journal article" date="2018" name="Front. Plant Sci.">
        <title>Red Clover (Trifolium pratense) and Zigzag Clover (T. medium) - A Picture of Genomic Similarities and Differences.</title>
        <authorList>
            <person name="Dluhosova J."/>
            <person name="Istvanek J."/>
            <person name="Nedelnik J."/>
            <person name="Repkova J."/>
        </authorList>
    </citation>
    <scope>NUCLEOTIDE SEQUENCE [LARGE SCALE GENOMIC DNA]</scope>
    <source>
        <strain evidence="3">cv. 10/8</strain>
        <tissue evidence="2">Leaf</tissue>
    </source>
</reference>
<evidence type="ECO:0000256" key="1">
    <source>
        <dbReference type="SAM" id="MobiDB-lite"/>
    </source>
</evidence>
<dbReference type="EMBL" id="LXQA010353499">
    <property type="protein sequence ID" value="MCI46156.1"/>
    <property type="molecule type" value="Genomic_DNA"/>
</dbReference>
<accession>A0A392SE73</accession>
<evidence type="ECO:0000313" key="2">
    <source>
        <dbReference type="EMBL" id="MCI46156.1"/>
    </source>
</evidence>
<evidence type="ECO:0000313" key="3">
    <source>
        <dbReference type="Proteomes" id="UP000265520"/>
    </source>
</evidence>
<comment type="caution">
    <text evidence="2">The sequence shown here is derived from an EMBL/GenBank/DDBJ whole genome shotgun (WGS) entry which is preliminary data.</text>
</comment>